<comment type="caution">
    <text evidence="1">The sequence shown here is derived from an EMBL/GenBank/DDBJ whole genome shotgun (WGS) entry which is preliminary data.</text>
</comment>
<dbReference type="OrthoDB" id="26525at2759"/>
<dbReference type="InterPro" id="IPR002048">
    <property type="entry name" value="EF_hand_dom"/>
</dbReference>
<protein>
    <submittedName>
        <fullName evidence="1">Sarcoplasmic calcium-binding</fullName>
    </submittedName>
</protein>
<keyword evidence="2" id="KW-1185">Reference proteome</keyword>
<reference evidence="1" key="1">
    <citation type="submission" date="2020-04" db="EMBL/GenBank/DDBJ databases">
        <authorList>
            <person name="Alioto T."/>
            <person name="Alioto T."/>
            <person name="Gomez Garrido J."/>
        </authorList>
    </citation>
    <scope>NUCLEOTIDE SEQUENCE</scope>
    <source>
        <strain evidence="1">A484AB</strain>
    </source>
</reference>
<sequence>MNELRNNEFYLNKIYRSAQVTDADKDGVVTRADYDLMIKKYNELGMPDENKQELSDAIYGLCGSLGLTDYTKSLTYDELVQSWIDNVEKGGGFATVAYDKTFRIVDTDRNGSISLKEWEIHCMAINIPVEHAEPSFKAMDTDGDGVISHDEFVAYHYEYFHTSEDKLHSSLLYGPLQ</sequence>
<dbReference type="SMART" id="SM00054">
    <property type="entry name" value="EFh"/>
    <property type="match status" value="3"/>
</dbReference>
<organism evidence="1 2">
    <name type="scientific">Paramuricea clavata</name>
    <name type="common">Red gorgonian</name>
    <name type="synonym">Violescent sea-whip</name>
    <dbReference type="NCBI Taxonomy" id="317549"/>
    <lineage>
        <taxon>Eukaryota</taxon>
        <taxon>Metazoa</taxon>
        <taxon>Cnidaria</taxon>
        <taxon>Anthozoa</taxon>
        <taxon>Octocorallia</taxon>
        <taxon>Malacalcyonacea</taxon>
        <taxon>Plexauridae</taxon>
        <taxon>Paramuricea</taxon>
    </lineage>
</organism>
<proteinExistence type="predicted"/>
<dbReference type="Pfam" id="PF13499">
    <property type="entry name" value="EF-hand_7"/>
    <property type="match status" value="1"/>
</dbReference>
<dbReference type="InterPro" id="IPR011992">
    <property type="entry name" value="EF-hand-dom_pair"/>
</dbReference>
<dbReference type="GO" id="GO:0005509">
    <property type="term" value="F:calcium ion binding"/>
    <property type="evidence" value="ECO:0007669"/>
    <property type="project" value="InterPro"/>
</dbReference>
<name>A0A6S7GB57_PARCT</name>
<dbReference type="PROSITE" id="PS50222">
    <property type="entry name" value="EF_HAND_2"/>
    <property type="match status" value="2"/>
</dbReference>
<dbReference type="Proteomes" id="UP001152795">
    <property type="component" value="Unassembled WGS sequence"/>
</dbReference>
<evidence type="ECO:0000313" key="2">
    <source>
        <dbReference type="Proteomes" id="UP001152795"/>
    </source>
</evidence>
<gene>
    <name evidence="1" type="ORF">PACLA_8A047064</name>
</gene>
<dbReference type="CDD" id="cd00051">
    <property type="entry name" value="EFh"/>
    <property type="match status" value="1"/>
</dbReference>
<dbReference type="InterPro" id="IPR018247">
    <property type="entry name" value="EF_Hand_1_Ca_BS"/>
</dbReference>
<dbReference type="SUPFAM" id="SSF47473">
    <property type="entry name" value="EF-hand"/>
    <property type="match status" value="1"/>
</dbReference>
<dbReference type="AlphaFoldDB" id="A0A6S7GB57"/>
<accession>A0A6S7GB57</accession>
<dbReference type="EMBL" id="CACRXK020001415">
    <property type="protein sequence ID" value="CAB3988985.1"/>
    <property type="molecule type" value="Genomic_DNA"/>
</dbReference>
<dbReference type="PROSITE" id="PS00018">
    <property type="entry name" value="EF_HAND_1"/>
    <property type="match status" value="3"/>
</dbReference>
<evidence type="ECO:0000313" key="1">
    <source>
        <dbReference type="EMBL" id="CAB3988985.1"/>
    </source>
</evidence>
<dbReference type="Gene3D" id="1.10.238.10">
    <property type="entry name" value="EF-hand"/>
    <property type="match status" value="1"/>
</dbReference>